<organism evidence="3 4">
    <name type="scientific">Sphingomonas crocodyli</name>
    <dbReference type="NCBI Taxonomy" id="1979270"/>
    <lineage>
        <taxon>Bacteria</taxon>
        <taxon>Pseudomonadati</taxon>
        <taxon>Pseudomonadota</taxon>
        <taxon>Alphaproteobacteria</taxon>
        <taxon>Sphingomonadales</taxon>
        <taxon>Sphingomonadaceae</taxon>
        <taxon>Sphingomonas</taxon>
    </lineage>
</organism>
<evidence type="ECO:0000313" key="3">
    <source>
        <dbReference type="EMBL" id="RVT90521.1"/>
    </source>
</evidence>
<evidence type="ECO:0000313" key="4">
    <source>
        <dbReference type="Proteomes" id="UP000282971"/>
    </source>
</evidence>
<keyword evidence="1" id="KW-1133">Transmembrane helix</keyword>
<dbReference type="SUPFAM" id="SSF50182">
    <property type="entry name" value="Sm-like ribonucleoproteins"/>
    <property type="match status" value="1"/>
</dbReference>
<dbReference type="GO" id="GO:0016020">
    <property type="term" value="C:membrane"/>
    <property type="evidence" value="ECO:0007669"/>
    <property type="project" value="InterPro"/>
</dbReference>
<feature type="transmembrane region" description="Helical" evidence="1">
    <location>
        <begin position="37"/>
        <end position="58"/>
    </location>
</feature>
<name>A0A437LYM7_9SPHN</name>
<protein>
    <submittedName>
        <fullName evidence="3">Mechanosensitive ion channel</fullName>
    </submittedName>
</protein>
<evidence type="ECO:0000256" key="1">
    <source>
        <dbReference type="SAM" id="Phobius"/>
    </source>
</evidence>
<dbReference type="InterPro" id="IPR006685">
    <property type="entry name" value="MscS_channel_2nd"/>
</dbReference>
<dbReference type="GO" id="GO:0008381">
    <property type="term" value="F:mechanosensitive monoatomic ion channel activity"/>
    <property type="evidence" value="ECO:0007669"/>
    <property type="project" value="UniProtKB-ARBA"/>
</dbReference>
<dbReference type="AlphaFoldDB" id="A0A437LYM7"/>
<evidence type="ECO:0000259" key="2">
    <source>
        <dbReference type="Pfam" id="PF00924"/>
    </source>
</evidence>
<dbReference type="Pfam" id="PF00924">
    <property type="entry name" value="MS_channel_2nd"/>
    <property type="match status" value="1"/>
</dbReference>
<dbReference type="EMBL" id="SACN01000003">
    <property type="protein sequence ID" value="RVT90521.1"/>
    <property type="molecule type" value="Genomic_DNA"/>
</dbReference>
<accession>A0A437LYM7</accession>
<dbReference type="Proteomes" id="UP000282971">
    <property type="component" value="Unassembled WGS sequence"/>
</dbReference>
<keyword evidence="4" id="KW-1185">Reference proteome</keyword>
<sequence>MNRDRNHPAQFDITEARYGISVADNLRARRRRTRVAILNRILIFAVMFPTLAMMLSSIPSRDVGVTLMGSAGLAGLADGAAALKSLIAVIQLAFTEPIRIDDVIIMDDKRGRIEETILTYIVLGIWDDRRLIVSVARLLEESFQNWTRSTSHLMGSVHSRLDWSADVARIGQKAGEIISANPR</sequence>
<comment type="caution">
    <text evidence="3">The sequence shown here is derived from an EMBL/GenBank/DDBJ whole genome shotgun (WGS) entry which is preliminary data.</text>
</comment>
<dbReference type="OrthoDB" id="9792218at2"/>
<keyword evidence="1" id="KW-0472">Membrane</keyword>
<dbReference type="InterPro" id="IPR010920">
    <property type="entry name" value="LSM_dom_sf"/>
</dbReference>
<gene>
    <name evidence="3" type="ORF">EOD43_19950</name>
</gene>
<proteinExistence type="predicted"/>
<feature type="domain" description="Mechanosensitive ion channel MscS" evidence="2">
    <location>
        <begin position="83"/>
        <end position="148"/>
    </location>
</feature>
<keyword evidence="1" id="KW-0812">Transmembrane</keyword>
<dbReference type="RefSeq" id="WP_127745780.1">
    <property type="nucleotide sequence ID" value="NZ_SACN01000003.1"/>
</dbReference>
<reference evidence="3 4" key="1">
    <citation type="submission" date="2019-01" db="EMBL/GenBank/DDBJ databases">
        <authorList>
            <person name="Chen W.-M."/>
        </authorList>
    </citation>
    <scope>NUCLEOTIDE SEQUENCE [LARGE SCALE GENOMIC DNA]</scope>
    <source>
        <strain evidence="3 4">CCP-7</strain>
    </source>
</reference>